<feature type="non-terminal residue" evidence="2">
    <location>
        <position position="79"/>
    </location>
</feature>
<feature type="non-terminal residue" evidence="2">
    <location>
        <position position="1"/>
    </location>
</feature>
<reference evidence="2" key="1">
    <citation type="submission" date="2020-02" db="EMBL/GenBank/DDBJ databases">
        <authorList>
            <person name="Meier V. D."/>
        </authorList>
    </citation>
    <scope>NUCLEOTIDE SEQUENCE</scope>
    <source>
        <strain evidence="2">AVDCRST_MAG27</strain>
    </source>
</reference>
<organism evidence="2">
    <name type="scientific">uncultured Craurococcus sp</name>
    <dbReference type="NCBI Taxonomy" id="1135998"/>
    <lineage>
        <taxon>Bacteria</taxon>
        <taxon>Pseudomonadati</taxon>
        <taxon>Pseudomonadota</taxon>
        <taxon>Alphaproteobacteria</taxon>
        <taxon>Acetobacterales</taxon>
        <taxon>Acetobacteraceae</taxon>
        <taxon>Craurococcus</taxon>
        <taxon>environmental samples</taxon>
    </lineage>
</organism>
<sequence length="79" mass="8519">DRDELALLAHLQRPLRGGTHRDADPSPPLRRLCAARPCAARPYPPVRLDGAGLERGRPSGFHGLPDHGDRAMAAVGPRL</sequence>
<accession>A0A6J4IS13</accession>
<dbReference type="AlphaFoldDB" id="A0A6J4IS13"/>
<evidence type="ECO:0000256" key="1">
    <source>
        <dbReference type="SAM" id="MobiDB-lite"/>
    </source>
</evidence>
<evidence type="ECO:0000313" key="2">
    <source>
        <dbReference type="EMBL" id="CAA9257641.1"/>
    </source>
</evidence>
<gene>
    <name evidence="2" type="ORF">AVDCRST_MAG27-2326</name>
</gene>
<feature type="region of interest" description="Disordered" evidence="1">
    <location>
        <begin position="44"/>
        <end position="79"/>
    </location>
</feature>
<protein>
    <submittedName>
        <fullName evidence="2">Uncharacterized protein</fullName>
    </submittedName>
</protein>
<proteinExistence type="predicted"/>
<name>A0A6J4IS13_9PROT</name>
<dbReference type="EMBL" id="CADCTD010000098">
    <property type="protein sequence ID" value="CAA9257641.1"/>
    <property type="molecule type" value="Genomic_DNA"/>
</dbReference>